<gene>
    <name evidence="3" type="ORF">JOF34_000872</name>
</gene>
<dbReference type="PANTHER" id="PTHR13847">
    <property type="entry name" value="SARCOSINE DEHYDROGENASE-RELATED"/>
    <property type="match status" value="1"/>
</dbReference>
<dbReference type="InterPro" id="IPR006076">
    <property type="entry name" value="FAD-dep_OxRdtase"/>
</dbReference>
<feature type="domain" description="FAD dependent oxidoreductase" evidence="2">
    <location>
        <begin position="6"/>
        <end position="317"/>
    </location>
</feature>
<evidence type="ECO:0000313" key="3">
    <source>
        <dbReference type="EMBL" id="MBP2436286.1"/>
    </source>
</evidence>
<dbReference type="Gene3D" id="3.30.9.10">
    <property type="entry name" value="D-Amino Acid Oxidase, subunit A, domain 2"/>
    <property type="match status" value="1"/>
</dbReference>
<keyword evidence="4" id="KW-1185">Reference proteome</keyword>
<evidence type="ECO:0000256" key="1">
    <source>
        <dbReference type="ARBA" id="ARBA00023002"/>
    </source>
</evidence>
<reference evidence="3 4" key="1">
    <citation type="submission" date="2021-03" db="EMBL/GenBank/DDBJ databases">
        <title>Sequencing the genomes of 1000 actinobacteria strains.</title>
        <authorList>
            <person name="Klenk H.-P."/>
        </authorList>
    </citation>
    <scope>NUCLEOTIDE SEQUENCE [LARGE SCALE GENOMIC DNA]</scope>
    <source>
        <strain evidence="3 4">DSM 24221</strain>
    </source>
</reference>
<dbReference type="Gene3D" id="3.50.50.60">
    <property type="entry name" value="FAD/NAD(P)-binding domain"/>
    <property type="match status" value="1"/>
</dbReference>
<dbReference type="Proteomes" id="UP001519362">
    <property type="component" value="Unassembled WGS sequence"/>
</dbReference>
<comment type="caution">
    <text evidence="3">The sequence shown here is derived from an EMBL/GenBank/DDBJ whole genome shotgun (WGS) entry which is preliminary data.</text>
</comment>
<dbReference type="InterPro" id="IPR036188">
    <property type="entry name" value="FAD/NAD-bd_sf"/>
</dbReference>
<dbReference type="EMBL" id="JAGIOL010000001">
    <property type="protein sequence ID" value="MBP2436286.1"/>
    <property type="molecule type" value="Genomic_DNA"/>
</dbReference>
<keyword evidence="1" id="KW-0560">Oxidoreductase</keyword>
<proteinExistence type="predicted"/>
<dbReference type="SUPFAM" id="SSF51905">
    <property type="entry name" value="FAD/NAD(P)-binding domain"/>
    <property type="match status" value="1"/>
</dbReference>
<sequence>MNETFDVAIVGAGSTGLTHAAAAHTQGLRVVVIEQNNRILGATVRGSGHITIDVHIDDKRVLANRSRELLLTYAQRACFWIARRGTLAVATAEDEHQVLRESGIGRLLSERDVSDLSPMKGAIGGALLKDDVHLNPREAAPALASWLATEGVTFLWSTGALGAEPGTLATTRGAISAERIIFCTGHYLAHTFPAAAIALGLTVTAHDMLLMQGVGLEFPIITGSALLRHDVFAATPAADQLRARITAERPDIIKLDADQTYTEVPGLGLIVGSTRTTAPSPSPFQEERCYELLARLTRSLFGLGHLQIEQRWQRLTAASTAHRTTIGDGIEAIAPLPLAVAPAIAERTFATANVV</sequence>
<evidence type="ECO:0000313" key="4">
    <source>
        <dbReference type="Proteomes" id="UP001519362"/>
    </source>
</evidence>
<protein>
    <submittedName>
        <fullName evidence="3">FAD dependent oxidoreductase TIGR03364</fullName>
    </submittedName>
</protein>
<name>A0ABS4ZG72_9MICO</name>
<dbReference type="RefSeq" id="WP_165136772.1">
    <property type="nucleotide sequence ID" value="NZ_CP049253.1"/>
</dbReference>
<dbReference type="PANTHER" id="PTHR13847:SF287">
    <property type="entry name" value="FAD-DEPENDENT OXIDOREDUCTASE DOMAIN-CONTAINING PROTEIN 1"/>
    <property type="match status" value="1"/>
</dbReference>
<accession>A0ABS4ZG72</accession>
<evidence type="ECO:0000259" key="2">
    <source>
        <dbReference type="Pfam" id="PF01266"/>
    </source>
</evidence>
<organism evidence="3 4">
    <name type="scientific">Microbacterium amylolyticum</name>
    <dbReference type="NCBI Taxonomy" id="936337"/>
    <lineage>
        <taxon>Bacteria</taxon>
        <taxon>Bacillati</taxon>
        <taxon>Actinomycetota</taxon>
        <taxon>Actinomycetes</taxon>
        <taxon>Micrococcales</taxon>
        <taxon>Microbacteriaceae</taxon>
        <taxon>Microbacterium</taxon>
    </lineage>
</organism>
<dbReference type="Pfam" id="PF01266">
    <property type="entry name" value="DAO"/>
    <property type="match status" value="1"/>
</dbReference>